<gene>
    <name evidence="1" type="ordered locus">B005_1873</name>
</gene>
<sequence length="59" mass="6439">MALRRLRSIMGSPLPGGTVIRGAPSRYATDDWCPKLRRVDRVPASRPLAGIGLVEQVSH</sequence>
<organism evidence="1 2">
    <name type="scientific">Nocardiopsis alba (strain ATCC BAA-2165 / BE74)</name>
    <dbReference type="NCBI Taxonomy" id="1205910"/>
    <lineage>
        <taxon>Bacteria</taxon>
        <taxon>Bacillati</taxon>
        <taxon>Actinomycetota</taxon>
        <taxon>Actinomycetes</taxon>
        <taxon>Streptosporangiales</taxon>
        <taxon>Nocardiopsidaceae</taxon>
        <taxon>Nocardiopsis</taxon>
    </lineage>
</organism>
<reference evidence="1 2" key="1">
    <citation type="journal article" date="2012" name="J. Bacteriol.">
        <title>Whole-Genome Sequence of Nocardiopsis alba Strain ATCC BAA-2165, Associated with Honeybees.</title>
        <authorList>
            <person name="Qiao J."/>
            <person name="Chen L."/>
            <person name="Li Y."/>
            <person name="Wang J."/>
            <person name="Zhang W."/>
            <person name="Chen S."/>
        </authorList>
    </citation>
    <scope>NUCLEOTIDE SEQUENCE [LARGE SCALE GENOMIC DNA]</scope>
    <source>
        <strain evidence="2">ATCC BAA-2165 / BE74</strain>
    </source>
</reference>
<dbReference type="EMBL" id="CP003788">
    <property type="protein sequence ID" value="AFR08747.1"/>
    <property type="molecule type" value="Genomic_DNA"/>
</dbReference>
<name>J7LDY9_NOCAA</name>
<proteinExistence type="predicted"/>
<dbReference type="Proteomes" id="UP000003779">
    <property type="component" value="Chromosome"/>
</dbReference>
<dbReference type="AlphaFoldDB" id="J7LDY9"/>
<dbReference type="KEGG" id="nal:B005_1873"/>
<accession>J7LDY9</accession>
<protein>
    <submittedName>
        <fullName evidence="1">Uncharacterized protein</fullName>
    </submittedName>
</protein>
<evidence type="ECO:0000313" key="2">
    <source>
        <dbReference type="Proteomes" id="UP000003779"/>
    </source>
</evidence>
<evidence type="ECO:0000313" key="1">
    <source>
        <dbReference type="EMBL" id="AFR08747.1"/>
    </source>
</evidence>
<reference evidence="2" key="2">
    <citation type="submission" date="2012-08" db="EMBL/GenBank/DDBJ databases">
        <title>Whole-genome sequence of Nocardiopsis alba strain ATCC BAA-2165 associated with honeybees.</title>
        <authorList>
            <person name="Qiao J."/>
            <person name="Chen L."/>
            <person name="Li Y."/>
            <person name="Wang J."/>
            <person name="Zhang W."/>
            <person name="Chen S."/>
        </authorList>
    </citation>
    <scope>NUCLEOTIDE SEQUENCE [LARGE SCALE GENOMIC DNA]</scope>
    <source>
        <strain evidence="2">ATCC BAA-2165 / BE74</strain>
    </source>
</reference>
<dbReference type="HOGENOM" id="CLU_2955937_0_0_11"/>